<evidence type="ECO:0000313" key="2">
    <source>
        <dbReference type="Proteomes" id="UP001632038"/>
    </source>
</evidence>
<protein>
    <recommendedName>
        <fullName evidence="3">Ubiquitin-like protease family profile domain-containing protein</fullName>
    </recommendedName>
</protein>
<reference evidence="2" key="1">
    <citation type="journal article" date="2024" name="IScience">
        <title>Strigolactones Initiate the Formation of Haustorium-like Structures in Castilleja.</title>
        <authorList>
            <person name="Buerger M."/>
            <person name="Peterson D."/>
            <person name="Chory J."/>
        </authorList>
    </citation>
    <scope>NUCLEOTIDE SEQUENCE [LARGE SCALE GENOMIC DNA]</scope>
</reference>
<dbReference type="AlphaFoldDB" id="A0ABD3BQS1"/>
<sequence>MTKQYARKKIENAVKDAVKTKGTRTIVYPGKGWDVARCEKEFTDNMKEDLKGSIYKPEEIDLFIFPIYQAEHFYIICVNIKGGRVDVVDNSPSMQNVPMRFKYGTVAPMLLCVEELVIDQSEIQVEGGGNVVTGDSNEVNE</sequence>
<gene>
    <name evidence="1" type="ORF">CASFOL_036610</name>
</gene>
<keyword evidence="2" id="KW-1185">Reference proteome</keyword>
<comment type="caution">
    <text evidence="1">The sequence shown here is derived from an EMBL/GenBank/DDBJ whole genome shotgun (WGS) entry which is preliminary data.</text>
</comment>
<accession>A0ABD3BQS1</accession>
<name>A0ABD3BQS1_9LAMI</name>
<evidence type="ECO:0000313" key="1">
    <source>
        <dbReference type="EMBL" id="KAL3619549.1"/>
    </source>
</evidence>
<dbReference type="EMBL" id="JAVIJP010000067">
    <property type="protein sequence ID" value="KAL3619549.1"/>
    <property type="molecule type" value="Genomic_DNA"/>
</dbReference>
<proteinExistence type="predicted"/>
<evidence type="ECO:0008006" key="3">
    <source>
        <dbReference type="Google" id="ProtNLM"/>
    </source>
</evidence>
<dbReference type="Proteomes" id="UP001632038">
    <property type="component" value="Unassembled WGS sequence"/>
</dbReference>
<organism evidence="1 2">
    <name type="scientific">Castilleja foliolosa</name>
    <dbReference type="NCBI Taxonomy" id="1961234"/>
    <lineage>
        <taxon>Eukaryota</taxon>
        <taxon>Viridiplantae</taxon>
        <taxon>Streptophyta</taxon>
        <taxon>Embryophyta</taxon>
        <taxon>Tracheophyta</taxon>
        <taxon>Spermatophyta</taxon>
        <taxon>Magnoliopsida</taxon>
        <taxon>eudicotyledons</taxon>
        <taxon>Gunneridae</taxon>
        <taxon>Pentapetalae</taxon>
        <taxon>asterids</taxon>
        <taxon>lamiids</taxon>
        <taxon>Lamiales</taxon>
        <taxon>Orobanchaceae</taxon>
        <taxon>Pedicularideae</taxon>
        <taxon>Castillejinae</taxon>
        <taxon>Castilleja</taxon>
    </lineage>
</organism>